<dbReference type="InterPro" id="IPR058626">
    <property type="entry name" value="MdtA-like_b-barrel"/>
</dbReference>
<evidence type="ECO:0000313" key="13">
    <source>
        <dbReference type="EMBL" id="RIX76327.1"/>
    </source>
</evidence>
<evidence type="ECO:0000256" key="8">
    <source>
        <dbReference type="SAM" id="Phobius"/>
    </source>
</evidence>
<feature type="domain" description="Multidrug resistance protein MdtA-like alpha-helical hairpin" evidence="9">
    <location>
        <begin position="151"/>
        <end position="220"/>
    </location>
</feature>
<comment type="subcellular location">
    <subcellularLocation>
        <location evidence="1">Cell membrane</location>
    </subcellularLocation>
</comment>
<dbReference type="EMBL" id="QXMN01000033">
    <property type="protein sequence ID" value="RIX76327.1"/>
    <property type="molecule type" value="Genomic_DNA"/>
</dbReference>
<evidence type="ECO:0000259" key="12">
    <source>
        <dbReference type="Pfam" id="PF25967"/>
    </source>
</evidence>
<comment type="caution">
    <text evidence="13">The sequence shown here is derived from an EMBL/GenBank/DDBJ whole genome shotgun (WGS) entry which is preliminary data.</text>
</comment>
<dbReference type="NCBIfam" id="TIGR01730">
    <property type="entry name" value="RND_mfp"/>
    <property type="match status" value="1"/>
</dbReference>
<protein>
    <submittedName>
        <fullName evidence="13">Efflux RND transporter periplasmic adaptor subunit</fullName>
    </submittedName>
</protein>
<comment type="similarity">
    <text evidence="2">Belongs to the membrane fusion protein (MFP) (TC 8.A.1) family.</text>
</comment>
<evidence type="ECO:0000256" key="6">
    <source>
        <dbReference type="ARBA" id="ARBA00023136"/>
    </source>
</evidence>
<dbReference type="Gene3D" id="1.10.287.470">
    <property type="entry name" value="Helix hairpin bin"/>
    <property type="match status" value="1"/>
</dbReference>
<feature type="domain" description="Multidrug resistance protein MdtA-like C-terminal permuted SH3" evidence="12">
    <location>
        <begin position="345"/>
        <end position="405"/>
    </location>
</feature>
<evidence type="ECO:0000256" key="5">
    <source>
        <dbReference type="ARBA" id="ARBA00022519"/>
    </source>
</evidence>
<evidence type="ECO:0000256" key="1">
    <source>
        <dbReference type="ARBA" id="ARBA00004236"/>
    </source>
</evidence>
<keyword evidence="8" id="KW-1133">Transmembrane helix</keyword>
<keyword evidence="3" id="KW-0813">Transport</keyword>
<keyword evidence="14" id="KW-1185">Reference proteome</keyword>
<dbReference type="InterPro" id="IPR058625">
    <property type="entry name" value="MdtA-like_BSH"/>
</dbReference>
<dbReference type="Pfam" id="PF25944">
    <property type="entry name" value="Beta-barrel_RND"/>
    <property type="match status" value="1"/>
</dbReference>
<organism evidence="13 14">
    <name type="scientific">Acidovorax cavernicola</name>
    <dbReference type="NCBI Taxonomy" id="1675792"/>
    <lineage>
        <taxon>Bacteria</taxon>
        <taxon>Pseudomonadati</taxon>
        <taxon>Pseudomonadota</taxon>
        <taxon>Betaproteobacteria</taxon>
        <taxon>Burkholderiales</taxon>
        <taxon>Comamonadaceae</taxon>
        <taxon>Acidovorax</taxon>
    </lineage>
</organism>
<feature type="compositionally biased region" description="Gly residues" evidence="7">
    <location>
        <begin position="56"/>
        <end position="81"/>
    </location>
</feature>
<feature type="compositionally biased region" description="Basic and acidic residues" evidence="7">
    <location>
        <begin position="503"/>
        <end position="532"/>
    </location>
</feature>
<feature type="region of interest" description="Disordered" evidence="7">
    <location>
        <begin position="399"/>
        <end position="562"/>
    </location>
</feature>
<dbReference type="InterPro" id="IPR058624">
    <property type="entry name" value="MdtA-like_HH"/>
</dbReference>
<feature type="transmembrane region" description="Helical" evidence="8">
    <location>
        <begin position="26"/>
        <end position="47"/>
    </location>
</feature>
<dbReference type="Pfam" id="PF25876">
    <property type="entry name" value="HH_MFP_RND"/>
    <property type="match status" value="1"/>
</dbReference>
<dbReference type="RefSeq" id="WP_119556479.1">
    <property type="nucleotide sequence ID" value="NZ_QXMN01000033.1"/>
</dbReference>
<dbReference type="InterPro" id="IPR006143">
    <property type="entry name" value="RND_pump_MFP"/>
</dbReference>
<dbReference type="InterPro" id="IPR058627">
    <property type="entry name" value="MdtA-like_C"/>
</dbReference>
<keyword evidence="5" id="KW-0997">Cell inner membrane</keyword>
<dbReference type="Proteomes" id="UP000265619">
    <property type="component" value="Unassembled WGS sequence"/>
</dbReference>
<dbReference type="AlphaFoldDB" id="A0A9X8D1L0"/>
<sequence>MDSQTPPEPLPPVVSPTHPPARRRRWVGSLLALLLLVALGGGAWYLVQRSKAPAPGAGGPGAGGGRPGGGGPGGRAGGGGPASSTVGTAVARQADIPVQLEALGTVTPLANVTVQPQVSGVLTAVLFKEGQMVKKGDVLATIDPQPFENALAQAAGARQRDEAQLAAARVTLQRYQTLLGQDSIARQDVDTQAALVKQLEGTVAIDRANENTAKLNLTWSRITAPVSGRIGLRPVDAGNYISTGSTGGVATITQMAPIDVEFAIPQDRVPEVQERLGQGATLATTAFDRTRTRRLADGSFSTLDNMVDTQTGTVKAKARFTNADGALFPNQFVNLRLLLRTVSSAVVVPVTALRYGPNGDYVYVVTAESTASQRPVTRGESSVDFASITKGLQAGETVVTEGGDRLKDGARVQTTVDRPAGAASGAAGSGGKRGRRQEGGAGAGGAGGAQGGGARPAAPAEAGAPAAQPQQAPQPATSPAPAGAAAPAPAAAATTAKLPTAEQRQRMLDSAKDDPEQLERRKRFLEALDRGEPAALERWQRMAERGGGGGGGERGGEGRRSP</sequence>
<dbReference type="Gene3D" id="2.40.50.100">
    <property type="match status" value="1"/>
</dbReference>
<dbReference type="GO" id="GO:1990281">
    <property type="term" value="C:efflux pump complex"/>
    <property type="evidence" value="ECO:0007669"/>
    <property type="project" value="TreeGrafter"/>
</dbReference>
<evidence type="ECO:0000256" key="7">
    <source>
        <dbReference type="SAM" id="MobiDB-lite"/>
    </source>
</evidence>
<keyword evidence="8" id="KW-0812">Transmembrane</keyword>
<dbReference type="Pfam" id="PF25967">
    <property type="entry name" value="RND-MFP_C"/>
    <property type="match status" value="1"/>
</dbReference>
<keyword evidence="4" id="KW-1003">Cell membrane</keyword>
<evidence type="ECO:0000256" key="2">
    <source>
        <dbReference type="ARBA" id="ARBA00009477"/>
    </source>
</evidence>
<feature type="compositionally biased region" description="Low complexity" evidence="7">
    <location>
        <begin position="455"/>
        <end position="501"/>
    </location>
</feature>
<dbReference type="Gene3D" id="2.40.420.20">
    <property type="match status" value="1"/>
</dbReference>
<dbReference type="PANTHER" id="PTHR30469">
    <property type="entry name" value="MULTIDRUG RESISTANCE PROTEIN MDTA"/>
    <property type="match status" value="1"/>
</dbReference>
<dbReference type="SUPFAM" id="SSF111369">
    <property type="entry name" value="HlyD-like secretion proteins"/>
    <property type="match status" value="1"/>
</dbReference>
<dbReference type="GO" id="GO:0015562">
    <property type="term" value="F:efflux transmembrane transporter activity"/>
    <property type="evidence" value="ECO:0007669"/>
    <property type="project" value="TreeGrafter"/>
</dbReference>
<dbReference type="PANTHER" id="PTHR30469:SF12">
    <property type="entry name" value="MULTIDRUG RESISTANCE PROTEIN MDTA"/>
    <property type="match status" value="1"/>
</dbReference>
<dbReference type="OrthoDB" id="9783047at2"/>
<evidence type="ECO:0000313" key="14">
    <source>
        <dbReference type="Proteomes" id="UP000265619"/>
    </source>
</evidence>
<keyword evidence="6 8" id="KW-0472">Membrane</keyword>
<reference evidence="13 14" key="1">
    <citation type="submission" date="2018-09" db="EMBL/GenBank/DDBJ databases">
        <title>Acidovorax cavernicola nov. sp. isolated from Gruta de las Maravillas (Aracena, Spain).</title>
        <authorList>
            <person name="Jurado V."/>
            <person name="Gutierrez-Patricio S."/>
            <person name="Gonzalez-Pimentel J.L."/>
            <person name="Miller A.Z."/>
            <person name="Laiz L."/>
            <person name="Saiz-Jimenez C."/>
        </authorList>
    </citation>
    <scope>NUCLEOTIDE SEQUENCE [LARGE SCALE GENOMIC DNA]</scope>
    <source>
        <strain evidence="13 14">1011MAR4D40.2</strain>
    </source>
</reference>
<proteinExistence type="inferred from homology"/>
<accession>A0A9X8D1L0</accession>
<gene>
    <name evidence="13" type="ORF">D3H34_22545</name>
</gene>
<evidence type="ECO:0000259" key="10">
    <source>
        <dbReference type="Pfam" id="PF25917"/>
    </source>
</evidence>
<evidence type="ECO:0000256" key="4">
    <source>
        <dbReference type="ARBA" id="ARBA00022475"/>
    </source>
</evidence>
<evidence type="ECO:0000259" key="9">
    <source>
        <dbReference type="Pfam" id="PF25876"/>
    </source>
</evidence>
<feature type="region of interest" description="Disordered" evidence="7">
    <location>
        <begin position="1"/>
        <end position="21"/>
    </location>
</feature>
<feature type="compositionally biased region" description="Gly residues" evidence="7">
    <location>
        <begin position="439"/>
        <end position="454"/>
    </location>
</feature>
<evidence type="ECO:0000259" key="11">
    <source>
        <dbReference type="Pfam" id="PF25944"/>
    </source>
</evidence>
<feature type="compositionally biased region" description="Pro residues" evidence="7">
    <location>
        <begin position="1"/>
        <end position="19"/>
    </location>
</feature>
<name>A0A9X8D1L0_9BURK</name>
<dbReference type="Pfam" id="PF25917">
    <property type="entry name" value="BSH_RND"/>
    <property type="match status" value="1"/>
</dbReference>
<dbReference type="Gene3D" id="2.40.30.170">
    <property type="match status" value="1"/>
</dbReference>
<feature type="domain" description="Multidrug resistance protein MdtA-like beta-barrel" evidence="11">
    <location>
        <begin position="257"/>
        <end position="338"/>
    </location>
</feature>
<evidence type="ECO:0000256" key="3">
    <source>
        <dbReference type="ARBA" id="ARBA00022448"/>
    </source>
</evidence>
<feature type="domain" description="Multidrug resistance protein MdtA-like barrel-sandwich hybrid" evidence="10">
    <location>
        <begin position="111"/>
        <end position="253"/>
    </location>
</feature>
<feature type="region of interest" description="Disordered" evidence="7">
    <location>
        <begin position="53"/>
        <end position="86"/>
    </location>
</feature>